<dbReference type="SUPFAM" id="SSF53756">
    <property type="entry name" value="UDP-Glycosyltransferase/glycogen phosphorylase"/>
    <property type="match status" value="1"/>
</dbReference>
<accession>A0A918XJP9</accession>
<name>A0A918XJP9_9ACTN</name>
<proteinExistence type="predicted"/>
<feature type="region of interest" description="Disordered" evidence="1">
    <location>
        <begin position="66"/>
        <end position="90"/>
    </location>
</feature>
<dbReference type="RefSeq" id="WP_230480285.1">
    <property type="nucleotide sequence ID" value="NZ_BMXL01000034.1"/>
</dbReference>
<evidence type="ECO:0008006" key="4">
    <source>
        <dbReference type="Google" id="ProtNLM"/>
    </source>
</evidence>
<evidence type="ECO:0000313" key="2">
    <source>
        <dbReference type="EMBL" id="GHD35516.1"/>
    </source>
</evidence>
<comment type="caution">
    <text evidence="2">The sequence shown here is derived from an EMBL/GenBank/DDBJ whole genome shotgun (WGS) entry which is preliminary data.</text>
</comment>
<dbReference type="AlphaFoldDB" id="A0A918XJP9"/>
<keyword evidence="3" id="KW-1185">Reference proteome</keyword>
<gene>
    <name evidence="2" type="ORF">GCM10007147_42040</name>
</gene>
<dbReference type="Gene3D" id="3.40.50.2000">
    <property type="entry name" value="Glycogen Phosphorylase B"/>
    <property type="match status" value="1"/>
</dbReference>
<reference evidence="2 3" key="1">
    <citation type="journal article" date="2014" name="Int. J. Syst. Evol. Microbiol.">
        <title>Complete genome sequence of Corynebacterium casei LMG S-19264T (=DSM 44701T), isolated from a smear-ripened cheese.</title>
        <authorList>
            <consortium name="US DOE Joint Genome Institute (JGI-PGF)"/>
            <person name="Walter F."/>
            <person name="Albersmeier A."/>
            <person name="Kalinowski J."/>
            <person name="Ruckert C."/>
        </authorList>
    </citation>
    <scope>NUCLEOTIDE SEQUENCE [LARGE SCALE GENOMIC DNA]</scope>
    <source>
        <strain evidence="2 3">KCTC 19473</strain>
    </source>
</reference>
<evidence type="ECO:0000256" key="1">
    <source>
        <dbReference type="SAM" id="MobiDB-lite"/>
    </source>
</evidence>
<dbReference type="EMBL" id="BMXL01000034">
    <property type="protein sequence ID" value="GHD35516.1"/>
    <property type="molecule type" value="Genomic_DNA"/>
</dbReference>
<dbReference type="Proteomes" id="UP000654947">
    <property type="component" value="Unassembled WGS sequence"/>
</dbReference>
<organism evidence="2 3">
    <name type="scientific">Nocardiopsis kunsanensis</name>
    <dbReference type="NCBI Taxonomy" id="141693"/>
    <lineage>
        <taxon>Bacteria</taxon>
        <taxon>Bacillati</taxon>
        <taxon>Actinomycetota</taxon>
        <taxon>Actinomycetes</taxon>
        <taxon>Streptosporangiales</taxon>
        <taxon>Nocardiopsidaceae</taxon>
        <taxon>Nocardiopsis</taxon>
    </lineage>
</organism>
<sequence>MFRFRTPRLLRKVPKKVLVPLVAAAAAVVIVVAPAPVALATAFLLPAVGLGLLGAELAALRRERRDRARKKRHQAEEKRRERTSEQASAERLSELEHRLWRGDSRTAEAGLREYSVDPAHSPERRSRALEDLAARYEYTGDAVRAQQMRRSALLTDVSAPSAARVNSVMGSRGRTVHFDVLMVSHFALPGGTTGSNAQEIEAQSRAGLRTGLLHHPIADWSRSKPISPKIMRLVDGDRVRFVHWSDRITCDLLLIRHPKICNRIADDLPDVEAAHTALVINQPPYRYYGQGGAGEEIWQLERVHSNLLDRFGEHTWYPIGPAVRDALVGHHLDEIPDMPLSSWDWVNIIDMDEWIRPEPRPFDSTVRIGRHSRDHVSKWPETRELLEAAYPPVEGYEYRVLGGAESPERLLGGLPPNWTVHPFDTVPARDFLHELDLYVYFTSTDYVEAFGRSPLEAMAVGLPTVLPQQFKPLFGDAGIYTEPAGVQAEIDLLMTDRERHVRQVERARQVVRDRFSYDAHLRRLGDVGVRAARPE</sequence>
<evidence type="ECO:0000313" key="3">
    <source>
        <dbReference type="Proteomes" id="UP000654947"/>
    </source>
</evidence>
<protein>
    <recommendedName>
        <fullName evidence="4">Glycosyltransferase</fullName>
    </recommendedName>
</protein>
<feature type="compositionally biased region" description="Basic and acidic residues" evidence="1">
    <location>
        <begin position="74"/>
        <end position="84"/>
    </location>
</feature>